<evidence type="ECO:0000313" key="2">
    <source>
        <dbReference type="EMBL" id="PMD49394.1"/>
    </source>
</evidence>
<protein>
    <submittedName>
        <fullName evidence="2">Uncharacterized protein</fullName>
    </submittedName>
</protein>
<keyword evidence="3" id="KW-1185">Reference proteome</keyword>
<proteinExistence type="predicted"/>
<dbReference type="EMBL" id="KZ613921">
    <property type="protein sequence ID" value="PMD49394.1"/>
    <property type="molecule type" value="Genomic_DNA"/>
</dbReference>
<feature type="region of interest" description="Disordered" evidence="1">
    <location>
        <begin position="21"/>
        <end position="40"/>
    </location>
</feature>
<dbReference type="Proteomes" id="UP000235371">
    <property type="component" value="Unassembled WGS sequence"/>
</dbReference>
<dbReference type="AlphaFoldDB" id="A0A2J6SF70"/>
<sequence>MVLRGERYSSWKHTRGSVYERAGIDTGSHPTPHKREPDTNDRIFRKKRRMIRGSMKVRRVERTGDDPKFSKTDADSSLHCLMKPSRTDTVPTKNNMSSNRDRMINSISEEAEGVNGKISRCSQTDADREIVLLPEREPDPPKRVINKQKRTYPVRPLSQKRRWNQLQLAVKHCFAAVRGAMWKDAVVVGKKN</sequence>
<accession>A0A2J6SF70</accession>
<organism evidence="2 3">
    <name type="scientific">Hyaloscypha bicolor E</name>
    <dbReference type="NCBI Taxonomy" id="1095630"/>
    <lineage>
        <taxon>Eukaryota</taxon>
        <taxon>Fungi</taxon>
        <taxon>Dikarya</taxon>
        <taxon>Ascomycota</taxon>
        <taxon>Pezizomycotina</taxon>
        <taxon>Leotiomycetes</taxon>
        <taxon>Helotiales</taxon>
        <taxon>Hyaloscyphaceae</taxon>
        <taxon>Hyaloscypha</taxon>
        <taxon>Hyaloscypha bicolor</taxon>
    </lineage>
</organism>
<evidence type="ECO:0000256" key="1">
    <source>
        <dbReference type="SAM" id="MobiDB-lite"/>
    </source>
</evidence>
<dbReference type="RefSeq" id="XP_024726298.1">
    <property type="nucleotide sequence ID" value="XM_024871705.1"/>
</dbReference>
<dbReference type="GeneID" id="36579787"/>
<dbReference type="InParanoid" id="A0A2J6SF70"/>
<name>A0A2J6SF70_9HELO</name>
<evidence type="ECO:0000313" key="3">
    <source>
        <dbReference type="Proteomes" id="UP000235371"/>
    </source>
</evidence>
<gene>
    <name evidence="2" type="ORF">K444DRAFT_299263</name>
</gene>
<reference evidence="2 3" key="1">
    <citation type="submission" date="2016-04" db="EMBL/GenBank/DDBJ databases">
        <title>A degradative enzymes factory behind the ericoid mycorrhizal symbiosis.</title>
        <authorList>
            <consortium name="DOE Joint Genome Institute"/>
            <person name="Martino E."/>
            <person name="Morin E."/>
            <person name="Grelet G."/>
            <person name="Kuo A."/>
            <person name="Kohler A."/>
            <person name="Daghino S."/>
            <person name="Barry K."/>
            <person name="Choi C."/>
            <person name="Cichocki N."/>
            <person name="Clum A."/>
            <person name="Copeland A."/>
            <person name="Hainaut M."/>
            <person name="Haridas S."/>
            <person name="Labutti K."/>
            <person name="Lindquist E."/>
            <person name="Lipzen A."/>
            <person name="Khouja H.-R."/>
            <person name="Murat C."/>
            <person name="Ohm R."/>
            <person name="Olson A."/>
            <person name="Spatafora J."/>
            <person name="Veneault-Fourrey C."/>
            <person name="Henrissat B."/>
            <person name="Grigoriev I."/>
            <person name="Martin F."/>
            <person name="Perotto S."/>
        </authorList>
    </citation>
    <scope>NUCLEOTIDE SEQUENCE [LARGE SCALE GENOMIC DNA]</scope>
    <source>
        <strain evidence="2 3">E</strain>
    </source>
</reference>